<accession>A0A0L0GBW1</accession>
<evidence type="ECO:0000313" key="3">
    <source>
        <dbReference type="Proteomes" id="UP000054560"/>
    </source>
</evidence>
<feature type="region of interest" description="Disordered" evidence="1">
    <location>
        <begin position="142"/>
        <end position="308"/>
    </location>
</feature>
<gene>
    <name evidence="2" type="ORF">SARC_01476</name>
</gene>
<feature type="compositionally biased region" description="Polar residues" evidence="1">
    <location>
        <begin position="239"/>
        <end position="251"/>
    </location>
</feature>
<dbReference type="AlphaFoldDB" id="A0A0L0GBW1"/>
<feature type="compositionally biased region" description="Polar residues" evidence="1">
    <location>
        <begin position="146"/>
        <end position="169"/>
    </location>
</feature>
<keyword evidence="3" id="KW-1185">Reference proteome</keyword>
<sequence>MSMASLSEIENLKTENAQLRKLVQQLEASVRGSRVEVEDLILLLAFEDEHNTALSQQITDLGHTPVPPPRDSTSEDSVPKPTPTPTLNGSATEEAQAYNTDANAIQSVGSYADVNTSMASQSTGSVSGTSSRDELRGLEAPVAETVSKSLPNSIPNLSEGTRDSVSSTHDTTHMRTPSLPMTQPYSQQPPSSMPQQIYQDQTQITGPAPPQAQTQPTQPPPQRQAPGPVFNGLDRSEHSGQNSYQYDSTAPYSHPPAGATNSTLAQPYGANTGAPPNNGQPTQYRPPTLFTGSQEQFGSGERQTFSLR</sequence>
<name>A0A0L0GBW1_9EUKA</name>
<organism evidence="2 3">
    <name type="scientific">Sphaeroforma arctica JP610</name>
    <dbReference type="NCBI Taxonomy" id="667725"/>
    <lineage>
        <taxon>Eukaryota</taxon>
        <taxon>Ichthyosporea</taxon>
        <taxon>Ichthyophonida</taxon>
        <taxon>Sphaeroforma</taxon>
    </lineage>
</organism>
<dbReference type="RefSeq" id="XP_014160283.1">
    <property type="nucleotide sequence ID" value="XM_014304808.1"/>
</dbReference>
<dbReference type="Proteomes" id="UP000054560">
    <property type="component" value="Unassembled WGS sequence"/>
</dbReference>
<dbReference type="EMBL" id="KQ241654">
    <property type="protein sequence ID" value="KNC86381.1"/>
    <property type="molecule type" value="Genomic_DNA"/>
</dbReference>
<reference evidence="2 3" key="1">
    <citation type="submission" date="2011-02" db="EMBL/GenBank/DDBJ databases">
        <title>The Genome Sequence of Sphaeroforma arctica JP610.</title>
        <authorList>
            <consortium name="The Broad Institute Genome Sequencing Platform"/>
            <person name="Russ C."/>
            <person name="Cuomo C."/>
            <person name="Young S.K."/>
            <person name="Zeng Q."/>
            <person name="Gargeya S."/>
            <person name="Alvarado L."/>
            <person name="Berlin A."/>
            <person name="Chapman S.B."/>
            <person name="Chen Z."/>
            <person name="Freedman E."/>
            <person name="Gellesch M."/>
            <person name="Goldberg J."/>
            <person name="Griggs A."/>
            <person name="Gujja S."/>
            <person name="Heilman E."/>
            <person name="Heiman D."/>
            <person name="Howarth C."/>
            <person name="Mehta T."/>
            <person name="Neiman D."/>
            <person name="Pearson M."/>
            <person name="Roberts A."/>
            <person name="Saif S."/>
            <person name="Shea T."/>
            <person name="Shenoy N."/>
            <person name="Sisk P."/>
            <person name="Stolte C."/>
            <person name="Sykes S."/>
            <person name="White J."/>
            <person name="Yandava C."/>
            <person name="Burger G."/>
            <person name="Gray M.W."/>
            <person name="Holland P.W.H."/>
            <person name="King N."/>
            <person name="Lang F.B.F."/>
            <person name="Roger A.J."/>
            <person name="Ruiz-Trillo I."/>
            <person name="Haas B."/>
            <person name="Nusbaum C."/>
            <person name="Birren B."/>
        </authorList>
    </citation>
    <scope>NUCLEOTIDE SEQUENCE [LARGE SCALE GENOMIC DNA]</scope>
    <source>
        <strain evidence="2 3">JP610</strain>
    </source>
</reference>
<proteinExistence type="predicted"/>
<feature type="compositionally biased region" description="Polar residues" evidence="1">
    <location>
        <begin position="274"/>
        <end position="308"/>
    </location>
</feature>
<protein>
    <submittedName>
        <fullName evidence="2">Uncharacterized protein</fullName>
    </submittedName>
</protein>
<evidence type="ECO:0000313" key="2">
    <source>
        <dbReference type="EMBL" id="KNC86381.1"/>
    </source>
</evidence>
<feature type="compositionally biased region" description="Low complexity" evidence="1">
    <location>
        <begin position="180"/>
        <end position="216"/>
    </location>
</feature>
<feature type="region of interest" description="Disordered" evidence="1">
    <location>
        <begin position="57"/>
        <end position="90"/>
    </location>
</feature>
<evidence type="ECO:0000256" key="1">
    <source>
        <dbReference type="SAM" id="MobiDB-lite"/>
    </source>
</evidence>
<dbReference type="GeneID" id="25901980"/>